<feature type="region of interest" description="Disordered" evidence="1">
    <location>
        <begin position="1"/>
        <end position="27"/>
    </location>
</feature>
<comment type="caution">
    <text evidence="2">The sequence shown here is derived from an EMBL/GenBank/DDBJ whole genome shotgun (WGS) entry which is preliminary data.</text>
</comment>
<dbReference type="Proteomes" id="UP001166674">
    <property type="component" value="Unassembled WGS sequence"/>
</dbReference>
<evidence type="ECO:0000313" key="3">
    <source>
        <dbReference type="Proteomes" id="UP001166674"/>
    </source>
</evidence>
<protein>
    <submittedName>
        <fullName evidence="2">Nuclear envelope pore membrane protein</fullName>
    </submittedName>
</protein>
<dbReference type="PANTHER" id="PTHR15566">
    <property type="entry name" value="POM121-LIKE"/>
    <property type="match status" value="1"/>
</dbReference>
<dbReference type="AlphaFoldDB" id="A0AA41NA62"/>
<dbReference type="InterPro" id="IPR043220">
    <property type="entry name" value="POM121-like_prot_1"/>
</dbReference>
<feature type="compositionally biased region" description="Polar residues" evidence="1">
    <location>
        <begin position="9"/>
        <end position="18"/>
    </location>
</feature>
<name>A0AA41NA62_SCICA</name>
<evidence type="ECO:0000313" key="2">
    <source>
        <dbReference type="EMBL" id="MBZ3886670.1"/>
    </source>
</evidence>
<keyword evidence="3" id="KW-1185">Reference proteome</keyword>
<sequence length="198" mass="21686">MSSCHKRNAISSSYSSNRDLPGWKRRAPGPSNCELPLGCSLSPGIPLKKAHTEKVAEGWVGQPLARKKGSCTEDASRPRKWKFLLLPHHKGEPLKLPPPLELACPVTAEDLDQEEKILQRINCLLMGETQDMFDSTTMAPQAHAWDPTALGGGARPVASLDLSKNLLHHSQYHHCGNLHIIVGGLCHLIPETPSHLQP</sequence>
<reference evidence="2" key="1">
    <citation type="submission" date="2020-03" db="EMBL/GenBank/DDBJ databases">
        <title>Studies in the Genomics of Life Span.</title>
        <authorList>
            <person name="Glass D."/>
        </authorList>
    </citation>
    <scope>NUCLEOTIDE SEQUENCE</scope>
    <source>
        <strain evidence="2">SUZIE</strain>
        <tissue evidence="2">Muscle</tissue>
    </source>
</reference>
<gene>
    <name evidence="2" type="ORF">SUZIE_189110</name>
</gene>
<evidence type="ECO:0000256" key="1">
    <source>
        <dbReference type="SAM" id="MobiDB-lite"/>
    </source>
</evidence>
<proteinExistence type="predicted"/>
<organism evidence="2 3">
    <name type="scientific">Sciurus carolinensis</name>
    <name type="common">Eastern gray squirrel</name>
    <dbReference type="NCBI Taxonomy" id="30640"/>
    <lineage>
        <taxon>Eukaryota</taxon>
        <taxon>Metazoa</taxon>
        <taxon>Chordata</taxon>
        <taxon>Craniata</taxon>
        <taxon>Vertebrata</taxon>
        <taxon>Euteleostomi</taxon>
        <taxon>Mammalia</taxon>
        <taxon>Eutheria</taxon>
        <taxon>Euarchontoglires</taxon>
        <taxon>Glires</taxon>
        <taxon>Rodentia</taxon>
        <taxon>Sciuromorpha</taxon>
        <taxon>Sciuridae</taxon>
        <taxon>Sciurinae</taxon>
        <taxon>Sciurini</taxon>
        <taxon>Sciurus</taxon>
    </lineage>
</organism>
<dbReference type="Pfam" id="PF15229">
    <property type="entry name" value="POM121"/>
    <property type="match status" value="1"/>
</dbReference>
<dbReference type="EMBL" id="JAATJV010411505">
    <property type="protein sequence ID" value="MBZ3886670.1"/>
    <property type="molecule type" value="Genomic_DNA"/>
</dbReference>
<dbReference type="PANTHER" id="PTHR15566:SF4">
    <property type="entry name" value="POM121-LIKE PROTEIN 1-RELATED"/>
    <property type="match status" value="1"/>
</dbReference>
<accession>A0AA41NA62</accession>